<dbReference type="PANTHER" id="PTHR21716:SF4">
    <property type="entry name" value="TRANSMEMBRANE PROTEIN 245"/>
    <property type="match status" value="1"/>
</dbReference>
<comment type="similarity">
    <text evidence="2">Belongs to the autoinducer-2 exporter (AI-2E) (TC 2.A.86) family.</text>
</comment>
<dbReference type="GO" id="GO:0016020">
    <property type="term" value="C:membrane"/>
    <property type="evidence" value="ECO:0007669"/>
    <property type="project" value="UniProtKB-SubCell"/>
</dbReference>
<reference evidence="7" key="1">
    <citation type="journal article" date="2014" name="Int. J. Syst. Evol. Microbiol.">
        <title>Complete genome sequence of Corynebacterium casei LMG S-19264T (=DSM 44701T), isolated from a smear-ripened cheese.</title>
        <authorList>
            <consortium name="US DOE Joint Genome Institute (JGI-PGF)"/>
            <person name="Walter F."/>
            <person name="Albersmeier A."/>
            <person name="Kalinowski J."/>
            <person name="Ruckert C."/>
        </authorList>
    </citation>
    <scope>NUCLEOTIDE SEQUENCE</scope>
    <source>
        <strain evidence="7">CGMCC 1.15322</strain>
    </source>
</reference>
<feature type="transmembrane region" description="Helical" evidence="6">
    <location>
        <begin position="39"/>
        <end position="57"/>
    </location>
</feature>
<protein>
    <submittedName>
        <fullName evidence="7">AI-2E family transporter</fullName>
    </submittedName>
</protein>
<evidence type="ECO:0000256" key="2">
    <source>
        <dbReference type="ARBA" id="ARBA00009773"/>
    </source>
</evidence>
<dbReference type="PANTHER" id="PTHR21716">
    <property type="entry name" value="TRANSMEMBRANE PROTEIN"/>
    <property type="match status" value="1"/>
</dbReference>
<feature type="transmembrane region" description="Helical" evidence="6">
    <location>
        <begin position="320"/>
        <end position="346"/>
    </location>
</feature>
<organism evidence="7 8">
    <name type="scientific">Polaromonas eurypsychrophila</name>
    <dbReference type="NCBI Taxonomy" id="1614635"/>
    <lineage>
        <taxon>Bacteria</taxon>
        <taxon>Pseudomonadati</taxon>
        <taxon>Pseudomonadota</taxon>
        <taxon>Betaproteobacteria</taxon>
        <taxon>Burkholderiales</taxon>
        <taxon>Comamonadaceae</taxon>
        <taxon>Polaromonas</taxon>
    </lineage>
</organism>
<dbReference type="RefSeq" id="WP_188707847.1">
    <property type="nucleotide sequence ID" value="NZ_BMIG01000004.1"/>
</dbReference>
<proteinExistence type="inferred from homology"/>
<feature type="transmembrane region" description="Helical" evidence="6">
    <location>
        <begin position="222"/>
        <end position="239"/>
    </location>
</feature>
<keyword evidence="5 6" id="KW-0472">Membrane</keyword>
<dbReference type="Proteomes" id="UP000620596">
    <property type="component" value="Unassembled WGS sequence"/>
</dbReference>
<dbReference type="EMBL" id="BMIG01000004">
    <property type="protein sequence ID" value="GGA95844.1"/>
    <property type="molecule type" value="Genomic_DNA"/>
</dbReference>
<evidence type="ECO:0000256" key="1">
    <source>
        <dbReference type="ARBA" id="ARBA00004141"/>
    </source>
</evidence>
<comment type="caution">
    <text evidence="7">The sequence shown here is derived from an EMBL/GenBank/DDBJ whole genome shotgun (WGS) entry which is preliminary data.</text>
</comment>
<keyword evidence="8" id="KW-1185">Reference proteome</keyword>
<comment type="subcellular location">
    <subcellularLocation>
        <location evidence="1">Membrane</location>
        <topology evidence="1">Multi-pass membrane protein</topology>
    </subcellularLocation>
</comment>
<gene>
    <name evidence="7" type="ORF">GCM10011496_16290</name>
</gene>
<dbReference type="InterPro" id="IPR002549">
    <property type="entry name" value="AI-2E-like"/>
</dbReference>
<feature type="transmembrane region" description="Helical" evidence="6">
    <location>
        <begin position="245"/>
        <end position="275"/>
    </location>
</feature>
<evidence type="ECO:0000256" key="3">
    <source>
        <dbReference type="ARBA" id="ARBA00022692"/>
    </source>
</evidence>
<evidence type="ECO:0000256" key="6">
    <source>
        <dbReference type="SAM" id="Phobius"/>
    </source>
</evidence>
<feature type="transmembrane region" description="Helical" evidence="6">
    <location>
        <begin position="282"/>
        <end position="300"/>
    </location>
</feature>
<name>A0A916SH21_9BURK</name>
<dbReference type="AlphaFoldDB" id="A0A916SH21"/>
<dbReference type="Pfam" id="PF01594">
    <property type="entry name" value="AI-2E_transport"/>
    <property type="match status" value="1"/>
</dbReference>
<accession>A0A916SH21</accession>
<sequence>MKLSSIARSTSLENRFFLLLLLLVSLAFAWVLWPFYGAVFWGAIFALMFTPLFARLLKAMPGRRTLAALAALTIILVAVILPLGLIVASLVQEASALYQRMQSGEFSVGMYFQQVYGALPAWVTGLLDRFGLSNTGVILERVSASLSKGSQFLATQALNIGQNAFDFVVTFFVMLYILFFLLRDGGALAQRIRDAVPLESGIKRELSSKFVTVIRATVKGNVVVAMLQGALGGLIFWMLGIHAPVLWGTLMAFLSLLPAVGAALVWGPVAIYFLITGDLTKGLILMAFGVLVIGLVDNILRPLLVGKDTKMPDFVVLVSTIGGMAIFGLNGFVIGPVVAAMFMAAWDLFAKAREEAAQPVVLSPAPVAAPQGEDAKER</sequence>
<reference evidence="7" key="2">
    <citation type="submission" date="2020-09" db="EMBL/GenBank/DDBJ databases">
        <authorList>
            <person name="Sun Q."/>
            <person name="Zhou Y."/>
        </authorList>
    </citation>
    <scope>NUCLEOTIDE SEQUENCE</scope>
    <source>
        <strain evidence="7">CGMCC 1.15322</strain>
    </source>
</reference>
<keyword evidence="3 6" id="KW-0812">Transmembrane</keyword>
<feature type="transmembrane region" description="Helical" evidence="6">
    <location>
        <begin position="164"/>
        <end position="182"/>
    </location>
</feature>
<evidence type="ECO:0000256" key="5">
    <source>
        <dbReference type="ARBA" id="ARBA00023136"/>
    </source>
</evidence>
<feature type="transmembrane region" description="Helical" evidence="6">
    <location>
        <begin position="69"/>
        <end position="91"/>
    </location>
</feature>
<evidence type="ECO:0000313" key="7">
    <source>
        <dbReference type="EMBL" id="GGA95844.1"/>
    </source>
</evidence>
<keyword evidence="4 6" id="KW-1133">Transmembrane helix</keyword>
<evidence type="ECO:0000313" key="8">
    <source>
        <dbReference type="Proteomes" id="UP000620596"/>
    </source>
</evidence>
<evidence type="ECO:0000256" key="4">
    <source>
        <dbReference type="ARBA" id="ARBA00022989"/>
    </source>
</evidence>